<dbReference type="InterPro" id="IPR001296">
    <property type="entry name" value="Glyco_trans_1"/>
</dbReference>
<dbReference type="PANTHER" id="PTHR12526:SF638">
    <property type="entry name" value="SPORE COAT PROTEIN SA"/>
    <property type="match status" value="1"/>
</dbReference>
<dbReference type="RefSeq" id="WP_174672765.1">
    <property type="nucleotide sequence ID" value="NZ_CP054491.1"/>
</dbReference>
<dbReference type="SUPFAM" id="SSF53756">
    <property type="entry name" value="UDP-Glycosyltransferase/glycogen phosphorylase"/>
    <property type="match status" value="1"/>
</dbReference>
<accession>A0A6N0HT51</accession>
<organism evidence="3 4">
    <name type="scientific">Candidatus Reidiella endopervernicosa</name>
    <dbReference type="NCBI Taxonomy" id="2738883"/>
    <lineage>
        <taxon>Bacteria</taxon>
        <taxon>Pseudomonadati</taxon>
        <taxon>Pseudomonadota</taxon>
        <taxon>Gammaproteobacteria</taxon>
        <taxon>Candidatus Reidiella</taxon>
    </lineage>
</organism>
<dbReference type="Proteomes" id="UP000509658">
    <property type="component" value="Chromosome"/>
</dbReference>
<feature type="domain" description="Glycosyl transferase family 1" evidence="1">
    <location>
        <begin position="206"/>
        <end position="364"/>
    </location>
</feature>
<evidence type="ECO:0000259" key="2">
    <source>
        <dbReference type="Pfam" id="PF13477"/>
    </source>
</evidence>
<feature type="domain" description="Glycosyltransferase subfamily 4-like N-terminal" evidence="2">
    <location>
        <begin position="22"/>
        <end position="166"/>
    </location>
</feature>
<evidence type="ECO:0000259" key="1">
    <source>
        <dbReference type="Pfam" id="PF00534"/>
    </source>
</evidence>
<dbReference type="CDD" id="cd03808">
    <property type="entry name" value="GT4_CapM-like"/>
    <property type="match status" value="1"/>
</dbReference>
<keyword evidence="3" id="KW-0808">Transferase</keyword>
<dbReference type="EMBL" id="CP054491">
    <property type="protein sequence ID" value="QKQ25585.1"/>
    <property type="molecule type" value="Genomic_DNA"/>
</dbReference>
<dbReference type="PANTHER" id="PTHR12526">
    <property type="entry name" value="GLYCOSYLTRANSFERASE"/>
    <property type="match status" value="1"/>
</dbReference>
<reference evidence="3 4" key="1">
    <citation type="submission" date="2020-05" db="EMBL/GenBank/DDBJ databases">
        <title>Horizontal transmission and recombination maintain forever young bacterial symbiont genomes.</title>
        <authorList>
            <person name="Russell S.L."/>
            <person name="Pepper-Tunick E."/>
            <person name="Svedberg J."/>
            <person name="Byrne A."/>
            <person name="Ruelas Castillo J."/>
            <person name="Vollmers C."/>
            <person name="Beinart R.A."/>
            <person name="Corbett-Detig R."/>
        </authorList>
    </citation>
    <scope>NUCLEOTIDE SEQUENCE [LARGE SCALE GENOMIC DNA]</scope>
    <source>
        <strain evidence="3">Santa_Monica_outfall</strain>
    </source>
</reference>
<dbReference type="KEGG" id="rev:HUE57_04195"/>
<gene>
    <name evidence="3" type="ORF">HUE57_04195</name>
</gene>
<dbReference type="Pfam" id="PF13477">
    <property type="entry name" value="Glyco_trans_4_2"/>
    <property type="match status" value="1"/>
</dbReference>
<dbReference type="AlphaFoldDB" id="A0A6N0HT51"/>
<protein>
    <submittedName>
        <fullName evidence="3">Glycosyltransferase family 4 protein</fullName>
    </submittedName>
</protein>
<dbReference type="Pfam" id="PF00534">
    <property type="entry name" value="Glycos_transf_1"/>
    <property type="match status" value="1"/>
</dbReference>
<evidence type="ECO:0000313" key="4">
    <source>
        <dbReference type="Proteomes" id="UP000509658"/>
    </source>
</evidence>
<sequence length="389" mass="43507">MQATPIFGCLTGIFSLSDVSKRILIVSNTAWSVSNFRLGLIKRLLRDGCSVMVAAPRDDSSVKLVEAGCEVVDIKLDNKGMNPVRDAGALLQLIRLYRNLAPSLVLHYTIKPVIYGGVAARSLKIPYISTITGLGTVFIKEGWVTRLVEWLYRISQKRAARIFFQNSDDRLLFQRRRLVPEQATELVPGSGIDVGYFALNRYPSNGRAVRFLLIARMLRDKGVVEYVEAARIVKQRYPETRFQLLGEAGAENQTAIHLEEIEQWVDAGYVEYLGTTDDVRGYITQADCVVLPSYREGMPRTLLEAASMGRPIVTTDVPGCREVVSDGVNGYLCKVKSAESLADSIKRMLSASETEREQMGLRGRELVLSRFDVRIVVNQYMAVINRYIG</sequence>
<dbReference type="Gene3D" id="3.40.50.2000">
    <property type="entry name" value="Glycogen Phosphorylase B"/>
    <property type="match status" value="2"/>
</dbReference>
<dbReference type="GO" id="GO:0016757">
    <property type="term" value="F:glycosyltransferase activity"/>
    <property type="evidence" value="ECO:0007669"/>
    <property type="project" value="UniProtKB-ARBA"/>
</dbReference>
<name>A0A6N0HT51_9GAMM</name>
<evidence type="ECO:0000313" key="3">
    <source>
        <dbReference type="EMBL" id="QKQ25585.1"/>
    </source>
</evidence>
<keyword evidence="4" id="KW-1185">Reference proteome</keyword>
<dbReference type="InterPro" id="IPR028098">
    <property type="entry name" value="Glyco_trans_4-like_N"/>
</dbReference>
<proteinExistence type="predicted"/>